<organism evidence="1 2">
    <name type="scientific">Vibrio lentus</name>
    <dbReference type="NCBI Taxonomy" id="136468"/>
    <lineage>
        <taxon>Bacteria</taxon>
        <taxon>Pseudomonadati</taxon>
        <taxon>Pseudomonadota</taxon>
        <taxon>Gammaproteobacteria</taxon>
        <taxon>Vibrionales</taxon>
        <taxon>Vibrionaceae</taxon>
        <taxon>Vibrio</taxon>
    </lineage>
</organism>
<accession>A0A2N7IEI9</accession>
<dbReference type="Proteomes" id="UP000235746">
    <property type="component" value="Unassembled WGS sequence"/>
</dbReference>
<protein>
    <submittedName>
        <fullName evidence="1">Uncharacterized protein</fullName>
    </submittedName>
</protein>
<comment type="caution">
    <text evidence="1">The sequence shown here is derived from an EMBL/GenBank/DDBJ whole genome shotgun (WGS) entry which is preliminary data.</text>
</comment>
<dbReference type="Pfam" id="PF14412">
    <property type="entry name" value="AHH"/>
    <property type="match status" value="1"/>
</dbReference>
<proteinExistence type="predicted"/>
<dbReference type="InterPro" id="IPR032871">
    <property type="entry name" value="AHH_dom_containing"/>
</dbReference>
<sequence>MSKKQSDSKISEHKLIIGSGSKLAKAIAKNKWSSDLKNHPWYDSKYDTEKGGLQAHHIITTDSLDGRLWKLWRAAYEYDINRAKNGVMLPSSTRIACQVETHVHRSNHNRGLDYETVVSKYWGGSSPQPIPDDECDELYSQELTYLKGVKKQISQIKTKAEKKYYCKTTHKSKFTTHLDLAASNIVNKLNDFYWTISRYGKDYAPGSKIGCGGGNIESDKKSRECCPHRLNIPNYQHTIRNKKGKIMKPINLKAGS</sequence>
<dbReference type="EMBL" id="MCYL01000024">
    <property type="protein sequence ID" value="PML55387.1"/>
    <property type="molecule type" value="Genomic_DNA"/>
</dbReference>
<name>A0A2N7IEI9_9VIBR</name>
<evidence type="ECO:0000313" key="2">
    <source>
        <dbReference type="Proteomes" id="UP000235746"/>
    </source>
</evidence>
<dbReference type="RefSeq" id="WP_102578794.1">
    <property type="nucleotide sequence ID" value="NZ_MCYL01000024.1"/>
</dbReference>
<dbReference type="AlphaFoldDB" id="A0A2N7IEI9"/>
<reference evidence="2" key="1">
    <citation type="submission" date="2016-07" db="EMBL/GenBank/DDBJ databases">
        <title>Nontailed viruses are major unrecognized killers of bacteria in the ocean.</title>
        <authorList>
            <person name="Kauffman K."/>
            <person name="Hussain F."/>
            <person name="Yang J."/>
            <person name="Arevalo P."/>
            <person name="Brown J."/>
            <person name="Cutler M."/>
            <person name="Kelly L."/>
            <person name="Polz M.F."/>
        </authorList>
    </citation>
    <scope>NUCLEOTIDE SEQUENCE [LARGE SCALE GENOMIC DNA]</scope>
    <source>
        <strain evidence="2">10N.261.51.B8</strain>
    </source>
</reference>
<gene>
    <name evidence="1" type="ORF">BCT74_08700</name>
</gene>
<evidence type="ECO:0000313" key="1">
    <source>
        <dbReference type="EMBL" id="PML55387.1"/>
    </source>
</evidence>